<dbReference type="GO" id="GO:0008107">
    <property type="term" value="F:galactoside 2-alpha-L-fucosyltransferase activity"/>
    <property type="evidence" value="ECO:0007669"/>
    <property type="project" value="InterPro"/>
</dbReference>
<proteinExistence type="predicted"/>
<sequence>MTFSFNHMGNLGHLGNQMFQYAALIGMGAKHGRSICIPHKQSFGQSYYQDLRSNIYDAFNLSPNGVGISRFPTVQEGSFHFDGNLFENPPEENCNLYGFFQSEKWFSHIKEGIRKEFTLKDEYREVAQLMREQLSGQVVAIHVRRTDYLSNPNHGALGLDYYEKALELVPNNLTVVVFTDDPEWAKEQPLFPDDRFFVSETDCPYTDLALMSMCDYHIVANSSYSWWGAYLSDSKKVIAPKQWFGEPLKTNNLKDLYCDGWVKL</sequence>
<dbReference type="PANTHER" id="PTHR11927">
    <property type="entry name" value="GALACTOSIDE 2-L-FUCOSYLTRANSFERASE"/>
    <property type="match status" value="1"/>
</dbReference>
<dbReference type="Pfam" id="PF01531">
    <property type="entry name" value="Glyco_transf_11"/>
    <property type="match status" value="1"/>
</dbReference>
<dbReference type="Proteomes" id="UP000185318">
    <property type="component" value="Segment"/>
</dbReference>
<keyword evidence="1" id="KW-0328">Glycosyltransferase</keyword>
<keyword evidence="2 3" id="KW-0808">Transferase</keyword>
<dbReference type="CDD" id="cd11301">
    <property type="entry name" value="Fut1_Fut2_like"/>
    <property type="match status" value="1"/>
</dbReference>
<reference evidence="3 4" key="1">
    <citation type="submission" date="2013-12" db="EMBL/GenBank/DDBJ databases">
        <title>Ecological redundancy of diverse viral populations within a natural community.</title>
        <authorList>
            <person name="Gregory A.C."/>
            <person name="LaButti K."/>
            <person name="Copeland A."/>
            <person name="Woyke T."/>
            <person name="Sullivan M.B."/>
        </authorList>
    </citation>
    <scope>NUCLEOTIDE SEQUENCE [LARGE SCALE GENOMIC DNA]</scope>
    <source>
        <strain evidence="3">Syn7803C58</strain>
    </source>
</reference>
<name>A0A0E3EQX2_9CAUD</name>
<dbReference type="PANTHER" id="PTHR11927:SF9">
    <property type="entry name" value="L-FUCOSYLTRANSFERASE"/>
    <property type="match status" value="1"/>
</dbReference>
<accession>A0A0E3EQX2</accession>
<evidence type="ECO:0000313" key="3">
    <source>
        <dbReference type="EMBL" id="AIX16743.1"/>
    </source>
</evidence>
<evidence type="ECO:0000313" key="4">
    <source>
        <dbReference type="Proteomes" id="UP000185318"/>
    </source>
</evidence>
<dbReference type="InterPro" id="IPR002516">
    <property type="entry name" value="Glyco_trans_11"/>
</dbReference>
<dbReference type="EMBL" id="KJ019037">
    <property type="protein sequence ID" value="AIX16743.1"/>
    <property type="molecule type" value="Genomic_DNA"/>
</dbReference>
<gene>
    <name evidence="3" type="ORF">Syn7803C58_218</name>
</gene>
<organism evidence="3 4">
    <name type="scientific">Synechococcus phage ACG-2014f</name>
    <dbReference type="NCBI Taxonomy" id="1493511"/>
    <lineage>
        <taxon>Viruses</taxon>
        <taxon>Duplodnaviria</taxon>
        <taxon>Heunggongvirae</taxon>
        <taxon>Uroviricota</taxon>
        <taxon>Caudoviricetes</taxon>
        <taxon>Pantevenvirales</taxon>
        <taxon>Kyanoviridae</taxon>
        <taxon>Atlauavirus</taxon>
        <taxon>Atlauavirus tusconc8</taxon>
    </lineage>
</organism>
<dbReference type="GO" id="GO:0016020">
    <property type="term" value="C:membrane"/>
    <property type="evidence" value="ECO:0007669"/>
    <property type="project" value="InterPro"/>
</dbReference>
<protein>
    <submittedName>
        <fullName evidence="3">Glycosyltransferase family 11</fullName>
    </submittedName>
</protein>
<evidence type="ECO:0000256" key="1">
    <source>
        <dbReference type="ARBA" id="ARBA00022676"/>
    </source>
</evidence>
<dbReference type="GO" id="GO:0005975">
    <property type="term" value="P:carbohydrate metabolic process"/>
    <property type="evidence" value="ECO:0007669"/>
    <property type="project" value="InterPro"/>
</dbReference>
<evidence type="ECO:0000256" key="2">
    <source>
        <dbReference type="ARBA" id="ARBA00022679"/>
    </source>
</evidence>
<dbReference type="Gene3D" id="3.40.50.11350">
    <property type="match status" value="1"/>
</dbReference>